<sequence length="105" mass="12300">MRRTISYLGRVRMLVALVALLMVCGETCFWNYFIVTIIDVGIKDQVRHRPIVFWTISDWVVVGANSVIFVEHIMLTHVVKNPYIETYATYTKRWHSRRDTLPTAV</sequence>
<name>A0A370PR33_ASPPH</name>
<evidence type="ECO:0000313" key="2">
    <source>
        <dbReference type="Proteomes" id="UP000254937"/>
    </source>
</evidence>
<protein>
    <submittedName>
        <fullName evidence="1">Uncharacterized protein</fullName>
    </submittedName>
</protein>
<accession>A0A370PR33</accession>
<gene>
    <name evidence="1" type="ORF">M752DRAFT_264524</name>
</gene>
<organism evidence="1 2">
    <name type="scientific">Aspergillus phoenicis ATCC 13157</name>
    <dbReference type="NCBI Taxonomy" id="1353007"/>
    <lineage>
        <taxon>Eukaryota</taxon>
        <taxon>Fungi</taxon>
        <taxon>Dikarya</taxon>
        <taxon>Ascomycota</taxon>
        <taxon>Pezizomycotina</taxon>
        <taxon>Eurotiomycetes</taxon>
        <taxon>Eurotiomycetidae</taxon>
        <taxon>Eurotiales</taxon>
        <taxon>Aspergillaceae</taxon>
        <taxon>Aspergillus</taxon>
    </lineage>
</organism>
<keyword evidence="2" id="KW-1185">Reference proteome</keyword>
<dbReference type="AlphaFoldDB" id="A0A370PR33"/>
<proteinExistence type="predicted"/>
<reference evidence="1 2" key="1">
    <citation type="submission" date="2018-07" db="EMBL/GenBank/DDBJ databases">
        <title>Section-level genome sequencing of Aspergillus section Nigri to investigate inter- and intra-species variation.</title>
        <authorList>
            <consortium name="DOE Joint Genome Institute"/>
            <person name="Vesth T.C."/>
            <person name="Nybo J.L."/>
            <person name="Theobald S."/>
            <person name="Frisvad J.C."/>
            <person name="Larsen T.O."/>
            <person name="Nielsen K.F."/>
            <person name="Hoof J.B."/>
            <person name="Brandl J."/>
            <person name="Salamov A."/>
            <person name="Riley R."/>
            <person name="Gladden J.M."/>
            <person name="Phatale P."/>
            <person name="Nielsen M.T."/>
            <person name="Lyhne E.K."/>
            <person name="Kogle M.E."/>
            <person name="Strasser K."/>
            <person name="McDonnell E."/>
            <person name="Barry K."/>
            <person name="Clum A."/>
            <person name="Chen C."/>
            <person name="Nolan M."/>
            <person name="Sandor L."/>
            <person name="Kuo A."/>
            <person name="Lipzen A."/>
            <person name="Hainaut M."/>
            <person name="Drula E."/>
            <person name="Tsang A."/>
            <person name="Magnuson J.K."/>
            <person name="Henrissat B."/>
            <person name="Wiebenga A."/>
            <person name="Simmons B.A."/>
            <person name="Makela M.R."/>
            <person name="De vries R.P."/>
            <person name="Grigoriev I.V."/>
            <person name="Mortensen U.H."/>
            <person name="Baker S.E."/>
            <person name="Andersen M.R."/>
        </authorList>
    </citation>
    <scope>NUCLEOTIDE SEQUENCE [LARGE SCALE GENOMIC DNA]</scope>
    <source>
        <strain evidence="1 2">ATCC 13157</strain>
    </source>
</reference>
<evidence type="ECO:0000313" key="1">
    <source>
        <dbReference type="EMBL" id="RDK44642.1"/>
    </source>
</evidence>
<dbReference type="Proteomes" id="UP000254937">
    <property type="component" value="Unassembled WGS sequence"/>
</dbReference>
<dbReference type="EMBL" id="KZ851849">
    <property type="protein sequence ID" value="RDK44642.1"/>
    <property type="molecule type" value="Genomic_DNA"/>
</dbReference>